<evidence type="ECO:0000313" key="2">
    <source>
        <dbReference type="Proteomes" id="UP000248142"/>
    </source>
</evidence>
<organism evidence="1 2">
    <name type="scientific">Pseudomonas phage PspYZU01</name>
    <dbReference type="NCBI Taxonomy" id="1983555"/>
    <lineage>
        <taxon>Viruses</taxon>
        <taxon>Duplodnaviria</taxon>
        <taxon>Heunggongvirae</taxon>
        <taxon>Uroviricota</taxon>
        <taxon>Caudoviricetes</taxon>
        <taxon>Casjensviridae</taxon>
        <taxon>Phobosvirus</taxon>
        <taxon>Phobosvirus PspYZU01</taxon>
    </lineage>
</organism>
<reference evidence="1 2" key="1">
    <citation type="submission" date="2017-04" db="EMBL/GenBank/DDBJ databases">
        <title>Isolation of lytic bacteriophages infecting Pseudomonas strains for biocontrol of fish and shrimp spoilage during chilled storage.</title>
        <authorList>
            <person name="Yang Z."/>
            <person name="Tao X."/>
            <person name="Gao L."/>
            <person name="Rao S."/>
        </authorList>
    </citation>
    <scope>NUCLEOTIDE SEQUENCE [LARGE SCALE GENOMIC DNA]</scope>
</reference>
<dbReference type="Proteomes" id="UP000248142">
    <property type="component" value="Segment"/>
</dbReference>
<dbReference type="EMBL" id="KY971609">
    <property type="protein sequence ID" value="ASD51904.1"/>
    <property type="molecule type" value="Genomic_DNA"/>
</dbReference>
<protein>
    <submittedName>
        <fullName evidence="1">Uncharacterized protein</fullName>
    </submittedName>
</protein>
<name>A0A2U7NJC2_9CAUD</name>
<accession>A0A2U7NJC2</accession>
<sequence>MTTNTPSNIPQVSVTVERPVTSRDLYDMAARLVAIGRMMEDTEVHPLPVHASYSHTGGCLFSTMEDPATRATTFTITSNLTITLERI</sequence>
<evidence type="ECO:0000313" key="1">
    <source>
        <dbReference type="EMBL" id="ASD51904.1"/>
    </source>
</evidence>
<keyword evidence="2" id="KW-1185">Reference proteome</keyword>
<gene>
    <name evidence="1" type="ORF">PspYZU01_19</name>
</gene>
<proteinExistence type="predicted"/>